<gene>
    <name evidence="5" type="ORF">S01H4_01872</name>
</gene>
<evidence type="ECO:0000256" key="1">
    <source>
        <dbReference type="ARBA" id="ARBA00022679"/>
    </source>
</evidence>
<protein>
    <recommendedName>
        <fullName evidence="6">Carbohydrate kinase FGGY N-terminal domain-containing protein</fullName>
    </recommendedName>
</protein>
<evidence type="ECO:0000259" key="4">
    <source>
        <dbReference type="Pfam" id="PF02782"/>
    </source>
</evidence>
<dbReference type="CDD" id="cd07779">
    <property type="entry name" value="ASKHA_NBD_FGGY_YgcE-like"/>
    <property type="match status" value="1"/>
</dbReference>
<sequence>MKEHGGLILALDLGTTACKAGVFNCRGNMLSSSYIEYPLVRLDAGFIEQDAEDWWRVSLNALMDAVSGLNSAVGKDAWKKIKAMSISAQGISFLPVDGKGNPLRRAISWLDHRAEKEANELKERLGADKFWQETGLPVHSVYTLPKILWLKRNEPEVVKKCQRFATSLDFLMQRFTGVPVTDHSVAAGTLMHLHNDLCWWKELLCELGIEYRKLPEVAWAGSKVYQIKPEIAKTIGVPEDLQVVLGGHDQECAAIGAGLCKGRITVSMGTASILIGSTDHPLYNPQRKIPSLPSVREGEWVLEAPVNVGGAALNWWKGIVGDQRLQNGSEVSYELLVEIATNSPPGSKRVMFFPHMTGATSPFWNTGVSGVFWGLTLSAGLPEMIRSVLEGWIYQINTNLVNFERLIGPIHEVVIFGGGARSRFIARLLADITGYKVQIPKTTETALLGAAIIAAEALYTGTDQAAMVSFGPTFIPDPGQHLIYKKLYRQYRTVEDQILKGEEE</sequence>
<dbReference type="GO" id="GO:0016773">
    <property type="term" value="F:phosphotransferase activity, alcohol group as acceptor"/>
    <property type="evidence" value="ECO:0007669"/>
    <property type="project" value="InterPro"/>
</dbReference>
<dbReference type="PANTHER" id="PTHR43095">
    <property type="entry name" value="SUGAR KINASE"/>
    <property type="match status" value="1"/>
</dbReference>
<dbReference type="InterPro" id="IPR018483">
    <property type="entry name" value="Carb_kinase_FGGY_CS"/>
</dbReference>
<dbReference type="PANTHER" id="PTHR43095:SF2">
    <property type="entry name" value="GLUCONOKINASE"/>
    <property type="match status" value="1"/>
</dbReference>
<reference evidence="5" key="1">
    <citation type="journal article" date="2014" name="Front. Microbiol.">
        <title>High frequency of phylogenetically diverse reductive dehalogenase-homologous genes in deep subseafloor sedimentary metagenomes.</title>
        <authorList>
            <person name="Kawai M."/>
            <person name="Futagami T."/>
            <person name="Toyoda A."/>
            <person name="Takaki Y."/>
            <person name="Nishi S."/>
            <person name="Hori S."/>
            <person name="Arai W."/>
            <person name="Tsubouchi T."/>
            <person name="Morono Y."/>
            <person name="Uchiyama I."/>
            <person name="Ito T."/>
            <person name="Fujiyama A."/>
            <person name="Inagaki F."/>
            <person name="Takami H."/>
        </authorList>
    </citation>
    <scope>NUCLEOTIDE SEQUENCE</scope>
    <source>
        <strain evidence="5">Expedition CK06-06</strain>
    </source>
</reference>
<evidence type="ECO:0008006" key="6">
    <source>
        <dbReference type="Google" id="ProtNLM"/>
    </source>
</evidence>
<evidence type="ECO:0000259" key="3">
    <source>
        <dbReference type="Pfam" id="PF00370"/>
    </source>
</evidence>
<feature type="domain" description="Carbohydrate kinase FGGY N-terminal" evidence="3">
    <location>
        <begin position="8"/>
        <end position="256"/>
    </location>
</feature>
<dbReference type="InterPro" id="IPR050406">
    <property type="entry name" value="FGGY_Carb_Kinase"/>
</dbReference>
<dbReference type="PIRSF" id="PIRSF000538">
    <property type="entry name" value="GlpK"/>
    <property type="match status" value="1"/>
</dbReference>
<feature type="domain" description="Carbohydrate kinase FGGY C-terminal" evidence="4">
    <location>
        <begin position="266"/>
        <end position="457"/>
    </location>
</feature>
<dbReference type="AlphaFoldDB" id="X0ZPY4"/>
<evidence type="ECO:0000256" key="2">
    <source>
        <dbReference type="ARBA" id="ARBA00022777"/>
    </source>
</evidence>
<organism evidence="5">
    <name type="scientific">marine sediment metagenome</name>
    <dbReference type="NCBI Taxonomy" id="412755"/>
    <lineage>
        <taxon>unclassified sequences</taxon>
        <taxon>metagenomes</taxon>
        <taxon>ecological metagenomes</taxon>
    </lineage>
</organism>
<dbReference type="PROSITE" id="PS00445">
    <property type="entry name" value="FGGY_KINASES_2"/>
    <property type="match status" value="1"/>
</dbReference>
<dbReference type="InterPro" id="IPR018485">
    <property type="entry name" value="FGGY_C"/>
</dbReference>
<keyword evidence="1" id="KW-0808">Transferase</keyword>
<dbReference type="InterPro" id="IPR000577">
    <property type="entry name" value="Carb_kinase_FGGY"/>
</dbReference>
<dbReference type="Gene3D" id="3.30.420.40">
    <property type="match status" value="2"/>
</dbReference>
<dbReference type="InterPro" id="IPR043129">
    <property type="entry name" value="ATPase_NBD"/>
</dbReference>
<proteinExistence type="predicted"/>
<dbReference type="GO" id="GO:0016301">
    <property type="term" value="F:kinase activity"/>
    <property type="evidence" value="ECO:0007669"/>
    <property type="project" value="UniProtKB-KW"/>
</dbReference>
<keyword evidence="2" id="KW-0418">Kinase</keyword>
<evidence type="ECO:0000313" key="5">
    <source>
        <dbReference type="EMBL" id="GAG71439.1"/>
    </source>
</evidence>
<comment type="caution">
    <text evidence="5">The sequence shown here is derived from an EMBL/GenBank/DDBJ whole genome shotgun (WGS) entry which is preliminary data.</text>
</comment>
<dbReference type="Pfam" id="PF02782">
    <property type="entry name" value="FGGY_C"/>
    <property type="match status" value="1"/>
</dbReference>
<accession>X0ZPY4</accession>
<name>X0ZPY4_9ZZZZ</name>
<dbReference type="SUPFAM" id="SSF53067">
    <property type="entry name" value="Actin-like ATPase domain"/>
    <property type="match status" value="2"/>
</dbReference>
<dbReference type="GO" id="GO:0005975">
    <property type="term" value="P:carbohydrate metabolic process"/>
    <property type="evidence" value="ECO:0007669"/>
    <property type="project" value="InterPro"/>
</dbReference>
<dbReference type="InterPro" id="IPR018484">
    <property type="entry name" value="FGGY_N"/>
</dbReference>
<dbReference type="EMBL" id="BART01000371">
    <property type="protein sequence ID" value="GAG71439.1"/>
    <property type="molecule type" value="Genomic_DNA"/>
</dbReference>
<dbReference type="Pfam" id="PF00370">
    <property type="entry name" value="FGGY_N"/>
    <property type="match status" value="1"/>
</dbReference>